<gene>
    <name evidence="2" type="ORF">YM304_29350</name>
</gene>
<protein>
    <recommendedName>
        <fullName evidence="1">Acyl-CoA thioesterase-like C-terminal domain-containing protein</fullName>
    </recommendedName>
</protein>
<reference evidence="2 3" key="1">
    <citation type="journal article" date="2013" name="Int. J. Syst. Evol. Microbiol.">
        <title>Ilumatobacter nonamiense sp. nov. and Ilumatobacter coccineum sp. nov., isolated from seashore sand.</title>
        <authorList>
            <person name="Matsumoto A."/>
            <person name="Kasai H."/>
            <person name="Matsuo Y."/>
            <person name="Shizuri Y."/>
            <person name="Ichikawa N."/>
            <person name="Fujita N."/>
            <person name="Omura S."/>
            <person name="Takahashi Y."/>
        </authorList>
    </citation>
    <scope>NUCLEOTIDE SEQUENCE [LARGE SCALE GENOMIC DNA]</scope>
    <source>
        <strain evidence="3">NBRC 103263 / KCTC 29153 / YM16-304</strain>
    </source>
</reference>
<evidence type="ECO:0000313" key="3">
    <source>
        <dbReference type="Proteomes" id="UP000011863"/>
    </source>
</evidence>
<dbReference type="KEGG" id="aym:YM304_29350"/>
<accession>A0A6C7EDI8</accession>
<dbReference type="CDD" id="cd00556">
    <property type="entry name" value="Thioesterase_II"/>
    <property type="match status" value="1"/>
</dbReference>
<dbReference type="Gene3D" id="2.40.160.210">
    <property type="entry name" value="Acyl-CoA thioesterase, double hotdog domain"/>
    <property type="match status" value="1"/>
</dbReference>
<proteinExistence type="predicted"/>
<dbReference type="AlphaFoldDB" id="A0A6C7EDI8"/>
<feature type="domain" description="Acyl-CoA thioesterase-like C-terminal" evidence="1">
    <location>
        <begin position="135"/>
        <end position="272"/>
    </location>
</feature>
<dbReference type="InterPro" id="IPR042171">
    <property type="entry name" value="Acyl-CoA_hotdog"/>
</dbReference>
<dbReference type="RefSeq" id="WP_015442496.1">
    <property type="nucleotide sequence ID" value="NC_020520.1"/>
</dbReference>
<dbReference type="InterPro" id="IPR029069">
    <property type="entry name" value="HotDog_dom_sf"/>
</dbReference>
<keyword evidence="3" id="KW-1185">Reference proteome</keyword>
<dbReference type="Proteomes" id="UP000011863">
    <property type="component" value="Chromosome"/>
</dbReference>
<dbReference type="SUPFAM" id="SSF54637">
    <property type="entry name" value="Thioesterase/thiol ester dehydrase-isomerase"/>
    <property type="match status" value="2"/>
</dbReference>
<evidence type="ECO:0000259" key="1">
    <source>
        <dbReference type="Pfam" id="PF20789"/>
    </source>
</evidence>
<dbReference type="Pfam" id="PF20789">
    <property type="entry name" value="4HBT_3C"/>
    <property type="match status" value="1"/>
</dbReference>
<dbReference type="InterPro" id="IPR049450">
    <property type="entry name" value="ACOT8-like_C"/>
</dbReference>
<evidence type="ECO:0000313" key="2">
    <source>
        <dbReference type="EMBL" id="BAN03249.1"/>
    </source>
</evidence>
<dbReference type="EMBL" id="AP012057">
    <property type="protein sequence ID" value="BAN03249.1"/>
    <property type="molecule type" value="Genomic_DNA"/>
</dbReference>
<name>A0A6C7EDI8_ILUCY</name>
<organism evidence="2 3">
    <name type="scientific">Ilumatobacter coccineus (strain NBRC 103263 / KCTC 29153 / YM16-304)</name>
    <dbReference type="NCBI Taxonomy" id="1313172"/>
    <lineage>
        <taxon>Bacteria</taxon>
        <taxon>Bacillati</taxon>
        <taxon>Actinomycetota</taxon>
        <taxon>Acidimicrobiia</taxon>
        <taxon>Acidimicrobiales</taxon>
        <taxon>Ilumatobacteraceae</taxon>
        <taxon>Ilumatobacter</taxon>
    </lineage>
</organism>
<sequence length="284" mass="30007">MTDELSTDLPAFDLLDLEPVDGATTYRMPASTRLCTPFGFLYGGSGIAASAEASERATGRPLQWITTQFLGSPSPGDVIDLHVNVAVTGRASSQTQVSGTVDGALMFTSLSAHNVRPAGDETAFSTMPDVPAPLDCPDFAEPFHVDPPDSFFSTLERRVAAGTIRFDTPLGDGDVQPGLIAMWCRLVDSDIGSAATQAYVADLGPLAVCARLGRPLGGTSLDNTLRIVDPTPTDWVLLELDADGLHRSVGHSTVKIWSQDGRPLGIAQQSAILRTSHHQPPANA</sequence>